<accession>A0A4U7JD65</accession>
<dbReference type="Proteomes" id="UP000306409">
    <property type="component" value="Chromosome"/>
</dbReference>
<dbReference type="KEGG" id="rher:EHE19_006610"/>
<protein>
    <recommendedName>
        <fullName evidence="1">DUF6472 domain-containing protein</fullName>
    </recommendedName>
</protein>
<dbReference type="RefSeq" id="WP_137698459.1">
    <property type="nucleotide sequence ID" value="NZ_CP061336.1"/>
</dbReference>
<dbReference type="OrthoDB" id="1823132at2"/>
<evidence type="ECO:0000313" key="3">
    <source>
        <dbReference type="Proteomes" id="UP000306409"/>
    </source>
</evidence>
<gene>
    <name evidence="2" type="ORF">EHE19_006610</name>
</gene>
<dbReference type="Pfam" id="PF20076">
    <property type="entry name" value="DUF6472"/>
    <property type="match status" value="1"/>
</dbReference>
<feature type="domain" description="DUF6472" evidence="1">
    <location>
        <begin position="6"/>
        <end position="60"/>
    </location>
</feature>
<dbReference type="AlphaFoldDB" id="A0A4U7JD65"/>
<evidence type="ECO:0000259" key="1">
    <source>
        <dbReference type="Pfam" id="PF20076"/>
    </source>
</evidence>
<proteinExistence type="predicted"/>
<sequence length="60" mass="7466">MEIKLNCDCCIYYFYDEEYDCYVCEVNLDEDEMVKFIQNSFDDCPYFRLNDEYKTVRKQI</sequence>
<organism evidence="2 3">
    <name type="scientific">Ruminiclostridium herbifermentans</name>
    <dbReference type="NCBI Taxonomy" id="2488810"/>
    <lineage>
        <taxon>Bacteria</taxon>
        <taxon>Bacillati</taxon>
        <taxon>Bacillota</taxon>
        <taxon>Clostridia</taxon>
        <taxon>Eubacteriales</taxon>
        <taxon>Oscillospiraceae</taxon>
        <taxon>Ruminiclostridium</taxon>
    </lineage>
</organism>
<evidence type="ECO:0000313" key="2">
    <source>
        <dbReference type="EMBL" id="QNU68105.1"/>
    </source>
</evidence>
<keyword evidence="3" id="KW-1185">Reference proteome</keyword>
<dbReference type="InterPro" id="IPR045525">
    <property type="entry name" value="DUF6472"/>
</dbReference>
<dbReference type="EMBL" id="CP061336">
    <property type="protein sequence ID" value="QNU68105.1"/>
    <property type="molecule type" value="Genomic_DNA"/>
</dbReference>
<reference evidence="2 3" key="1">
    <citation type="submission" date="2020-09" db="EMBL/GenBank/DDBJ databases">
        <title>Characterization and genome sequencing of Ruminiclostridium sp. nov. MA18.</title>
        <authorList>
            <person name="Rettenmaier R."/>
            <person name="Kowollik M.-L."/>
            <person name="Liebl W."/>
            <person name="Zverlov V."/>
        </authorList>
    </citation>
    <scope>NUCLEOTIDE SEQUENCE [LARGE SCALE GENOMIC DNA]</scope>
    <source>
        <strain evidence="2 3">MA18</strain>
    </source>
</reference>
<name>A0A4U7JD65_9FIRM</name>